<dbReference type="Proteomes" id="UP000070412">
    <property type="component" value="Unassembled WGS sequence"/>
</dbReference>
<evidence type="ECO:0000259" key="3">
    <source>
        <dbReference type="Pfam" id="PF03178"/>
    </source>
</evidence>
<accession>A0A834RA21</accession>
<dbReference type="EMBL" id="WVUK01000056">
    <property type="protein sequence ID" value="KAF7492574.1"/>
    <property type="molecule type" value="Genomic_DNA"/>
</dbReference>
<keyword evidence="8" id="KW-1185">Reference proteome</keyword>
<evidence type="ECO:0000259" key="5">
    <source>
        <dbReference type="Pfam" id="PF23726"/>
    </source>
</evidence>
<evidence type="ECO:0000313" key="8">
    <source>
        <dbReference type="Proteomes" id="UP000070412"/>
    </source>
</evidence>
<evidence type="ECO:0000259" key="4">
    <source>
        <dbReference type="Pfam" id="PF10433"/>
    </source>
</evidence>
<dbReference type="Pfam" id="PF23726">
    <property type="entry name" value="Beta-prop_RSE1_2nd"/>
    <property type="match status" value="1"/>
</dbReference>
<evidence type="ECO:0000256" key="2">
    <source>
        <dbReference type="ARBA" id="ARBA00023242"/>
    </source>
</evidence>
<evidence type="ECO:0000313" key="7">
    <source>
        <dbReference type="EnsemblMetazoa" id="KAF7492574.1"/>
    </source>
</evidence>
<dbReference type="EnsemblMetazoa" id="SSS_4873s_mrna">
    <property type="protein sequence ID" value="KAF7492574.1"/>
    <property type="gene ID" value="SSS_4873"/>
</dbReference>
<reference evidence="6" key="2">
    <citation type="submission" date="2020-01" db="EMBL/GenBank/DDBJ databases">
        <authorList>
            <person name="Korhonen P.K.K."/>
            <person name="Guangxu M.G."/>
            <person name="Wang T.W."/>
            <person name="Stroehlein A.J.S."/>
            <person name="Young N.D."/>
            <person name="Ang C.-S.A."/>
            <person name="Fernando D.W.F."/>
            <person name="Lu H.L."/>
            <person name="Taylor S.T."/>
            <person name="Ehtesham M.E.M."/>
            <person name="Najaraj S.H.N."/>
            <person name="Harsha G.H.G."/>
            <person name="Madugundu A.M."/>
            <person name="Renuse S.R."/>
            <person name="Holt D.H."/>
            <person name="Pandey A.P."/>
            <person name="Papenfuss A.P."/>
            <person name="Gasser R.B.G."/>
            <person name="Fischer K.F."/>
        </authorList>
    </citation>
    <scope>NUCLEOTIDE SEQUENCE</scope>
    <source>
        <strain evidence="6">SSS_KF_BRIS2020</strain>
    </source>
</reference>
<dbReference type="InterPro" id="IPR004871">
    <property type="entry name" value="RSE1/DDB1/CPSF1_C"/>
</dbReference>
<feature type="domain" description="RSE1/DDB1/CPSF1 second beta-propeller" evidence="5">
    <location>
        <begin position="417"/>
        <end position="658"/>
    </location>
</feature>
<dbReference type="GO" id="GO:0003676">
    <property type="term" value="F:nucleic acid binding"/>
    <property type="evidence" value="ECO:0007669"/>
    <property type="project" value="InterPro"/>
</dbReference>
<dbReference type="InterPro" id="IPR050358">
    <property type="entry name" value="RSE1/DDB1/CFT1"/>
</dbReference>
<reference evidence="8" key="1">
    <citation type="journal article" date="2020" name="PLoS Negl. Trop. Dis.">
        <title>High-quality nuclear genome for Sarcoptes scabiei-A critical resource for a neglected parasite.</title>
        <authorList>
            <person name="Korhonen P.K."/>
            <person name="Gasser R.B."/>
            <person name="Ma G."/>
            <person name="Wang T."/>
            <person name="Stroehlein A.J."/>
            <person name="Young N.D."/>
            <person name="Ang C.S."/>
            <person name="Fernando D.D."/>
            <person name="Lu H.C."/>
            <person name="Taylor S."/>
            <person name="Reynolds S.L."/>
            <person name="Mofiz E."/>
            <person name="Najaraj S.H."/>
            <person name="Gowda H."/>
            <person name="Madugundu A."/>
            <person name="Renuse S."/>
            <person name="Holt D."/>
            <person name="Pandey A."/>
            <person name="Papenfuss A.T."/>
            <person name="Fischer K."/>
        </authorList>
    </citation>
    <scope>NUCLEOTIDE SEQUENCE [LARGE SCALE GENOMIC DNA]</scope>
</reference>
<dbReference type="Pfam" id="PF10433">
    <property type="entry name" value="Beta-prop_RSE1_1st"/>
    <property type="match status" value="1"/>
</dbReference>
<sequence>MAYNYIVTAQKTTAVFNCVCGNFTAPDDLNLILDKLSRFEVYLITPEGLRLFKEIALFGRISVMKSFRFENEKKDLLFILTMKNNVMIVEINRDRNGDVEVITKAHGLIIENTGRLSETGTICDINTKSRLIALRIYDGILNLLKLDFQNYNIMSFNIRLEENMIVDFVFLKSFEKPILCFIVQEDNTRHLKTYEITDDRELRPGPWVQESIESDSIILIPVEEPYGGVIIIGQESITHLIDQNNYIAIAPPELRNAYISCYAKIDVNRFLIGDMNGRLFILIMQSSSDEDIKMVASSSSTHLSPFTLKLVYLGEISIPSCVSYLDNNHIFVGSRFGDSQLIKLKTDCKDDGKYIELIDTYLSLAPIVDLLMVDLDKQGQDQLITCSGFGKEGSLRIIRNGIGINELATIELSGIKDVEEISIDSFDCSQQTLFCSNIEINGQTLILQATASSIRLISLSNGLVNSWIPPNNILLISVNDLQIICSSRSSLYYLEIIDLEIKLINELKTEFETSCLDISSLEDKKRSKFCAIGLWKDISVHILKLPELRILHTEKLGIDIIPRSILMTKFDTTAYLFTAIGDGSLLYHNLNVETGALTERKKSFSALIRLFESLQNKHVHQYFRMFRSTHFIHMCPLNSAAYPDSLILADNNQLLIGQIDQIQKLHIRSVYLNETPRRITYQKSTQTFGVITMRHDILDSDGKPTNNRPSASLCAQSIFAKPVIVPYRKTNSTISSLSSPNEIELYSLLVIDQTTFEVLHAFQLMINENAISVLSCTLNGEEYYIVGTTYIHSDEIEPKDGRLIMLKLFNNRLSVVLEKDLNGVPYAMAEFNGKLLVAVNSSVRLFEFTGTALNQETSIYTSVLTIFIKTQGDFVLIGDVVRSFSLYTYNASSGSFTLIANDHKTSWLSSMEIINDETFIGSDNSFNIFVSQKQNNIVADPEHLDEIKQYGFFHLGDLINVMKHGDLVMNYPTEMKNPVINKPLLFGTYSGSIGLIAQIHKNLYESLLRLQKNLISKTVAVGCIDYEYWRTYTVEQRQEKLDYFIDGDLIETFLDMNQEQMSKMIEGIKMESIENVTVEDVIKVVEELSRIR</sequence>
<dbReference type="Gene3D" id="2.130.10.10">
    <property type="entry name" value="YVTN repeat-like/Quinoprotein amine dehydrogenase"/>
    <property type="match status" value="3"/>
</dbReference>
<evidence type="ECO:0000313" key="6">
    <source>
        <dbReference type="EMBL" id="KAF7492574.1"/>
    </source>
</evidence>
<protein>
    <submittedName>
        <fullName evidence="6">DNA damage-binding protein 1</fullName>
    </submittedName>
</protein>
<feature type="domain" description="RSE1/DDB1/CPSF1 first beta-propeller" evidence="4">
    <location>
        <begin position="16"/>
        <end position="360"/>
    </location>
</feature>
<dbReference type="AlphaFoldDB" id="A0A834RA21"/>
<dbReference type="InterPro" id="IPR058543">
    <property type="entry name" value="Beta-prop_RSE1/DDB1/CPSF1_2nd"/>
</dbReference>
<dbReference type="Gene3D" id="1.10.150.910">
    <property type="match status" value="1"/>
</dbReference>
<feature type="domain" description="RSE1/DDB1/CPSF1 C-terminal" evidence="3">
    <location>
        <begin position="747"/>
        <end position="1055"/>
    </location>
</feature>
<dbReference type="PANTHER" id="PTHR10644">
    <property type="entry name" value="DNA REPAIR/RNA PROCESSING CPSF FAMILY"/>
    <property type="match status" value="1"/>
</dbReference>
<dbReference type="GO" id="GO:0005634">
    <property type="term" value="C:nucleus"/>
    <property type="evidence" value="ECO:0007669"/>
    <property type="project" value="UniProtKB-SubCell"/>
</dbReference>
<organism evidence="6">
    <name type="scientific">Sarcoptes scabiei</name>
    <name type="common">Itch mite</name>
    <name type="synonym">Acarus scabiei</name>
    <dbReference type="NCBI Taxonomy" id="52283"/>
    <lineage>
        <taxon>Eukaryota</taxon>
        <taxon>Metazoa</taxon>
        <taxon>Ecdysozoa</taxon>
        <taxon>Arthropoda</taxon>
        <taxon>Chelicerata</taxon>
        <taxon>Arachnida</taxon>
        <taxon>Acari</taxon>
        <taxon>Acariformes</taxon>
        <taxon>Sarcoptiformes</taxon>
        <taxon>Astigmata</taxon>
        <taxon>Psoroptidia</taxon>
        <taxon>Sarcoptoidea</taxon>
        <taxon>Sarcoptidae</taxon>
        <taxon>Sarcoptinae</taxon>
        <taxon>Sarcoptes</taxon>
    </lineage>
</organism>
<dbReference type="InterPro" id="IPR018846">
    <property type="entry name" value="Beta-prop_RSE1/DDB1/CPSF1_1st"/>
</dbReference>
<reference evidence="7" key="3">
    <citation type="submission" date="2022-06" db="UniProtKB">
        <authorList>
            <consortium name="EnsemblMetazoa"/>
        </authorList>
    </citation>
    <scope>IDENTIFICATION</scope>
</reference>
<name>A0A834RA21_SARSC</name>
<evidence type="ECO:0000256" key="1">
    <source>
        <dbReference type="ARBA" id="ARBA00004123"/>
    </source>
</evidence>
<gene>
    <name evidence="6" type="ORF">SSS_4873</name>
</gene>
<dbReference type="Pfam" id="PF03178">
    <property type="entry name" value="CPSF_A"/>
    <property type="match status" value="1"/>
</dbReference>
<dbReference type="OrthoDB" id="433457at2759"/>
<proteinExistence type="predicted"/>
<keyword evidence="2" id="KW-0539">Nucleus</keyword>
<comment type="subcellular location">
    <subcellularLocation>
        <location evidence="1">Nucleus</location>
    </subcellularLocation>
</comment>
<dbReference type="InterPro" id="IPR015943">
    <property type="entry name" value="WD40/YVTN_repeat-like_dom_sf"/>
</dbReference>